<comment type="caution">
    <text evidence="2">The sequence shown here is derived from an EMBL/GenBank/DDBJ whole genome shotgun (WGS) entry which is preliminary data.</text>
</comment>
<name>A0A9W4UK13_9PLEO</name>
<dbReference type="Gene3D" id="2.60.20.10">
    <property type="entry name" value="Crystallins"/>
    <property type="match status" value="1"/>
</dbReference>
<gene>
    <name evidence="2" type="ORF">PDIGIT_LOCUS9407</name>
</gene>
<dbReference type="Proteomes" id="UP001152607">
    <property type="component" value="Unassembled WGS sequence"/>
</dbReference>
<evidence type="ECO:0000313" key="2">
    <source>
        <dbReference type="EMBL" id="CAI6336311.1"/>
    </source>
</evidence>
<dbReference type="OrthoDB" id="2910287at2759"/>
<protein>
    <submittedName>
        <fullName evidence="2">Uncharacterized protein</fullName>
    </submittedName>
</protein>
<dbReference type="EMBL" id="CAOQHR010000006">
    <property type="protein sequence ID" value="CAI6336311.1"/>
    <property type="molecule type" value="Genomic_DNA"/>
</dbReference>
<feature type="signal peptide" evidence="1">
    <location>
        <begin position="1"/>
        <end position="18"/>
    </location>
</feature>
<proteinExistence type="predicted"/>
<organism evidence="2 3">
    <name type="scientific">Periconia digitata</name>
    <dbReference type="NCBI Taxonomy" id="1303443"/>
    <lineage>
        <taxon>Eukaryota</taxon>
        <taxon>Fungi</taxon>
        <taxon>Dikarya</taxon>
        <taxon>Ascomycota</taxon>
        <taxon>Pezizomycotina</taxon>
        <taxon>Dothideomycetes</taxon>
        <taxon>Pleosporomycetidae</taxon>
        <taxon>Pleosporales</taxon>
        <taxon>Massarineae</taxon>
        <taxon>Periconiaceae</taxon>
        <taxon>Periconia</taxon>
    </lineage>
</organism>
<sequence>MQFSLALAISIYVVFVAGAPIISEDPPKTSHLYLCTDESFKGQCENFEVEPGKCYNVPEGYKSKISSGGPDNGTFCAVYGSDECKGKAFPFTFPGVMNLTRYGYGDKASSYRCDLLGGLDELH</sequence>
<reference evidence="2" key="1">
    <citation type="submission" date="2023-01" db="EMBL/GenBank/DDBJ databases">
        <authorList>
            <person name="Van Ghelder C."/>
            <person name="Rancurel C."/>
        </authorList>
    </citation>
    <scope>NUCLEOTIDE SEQUENCE</scope>
    <source>
        <strain evidence="2">CNCM I-4278</strain>
    </source>
</reference>
<feature type="chain" id="PRO_5040722130" evidence="1">
    <location>
        <begin position="19"/>
        <end position="123"/>
    </location>
</feature>
<keyword evidence="1" id="KW-0732">Signal</keyword>
<accession>A0A9W4UK13</accession>
<evidence type="ECO:0000256" key="1">
    <source>
        <dbReference type="SAM" id="SignalP"/>
    </source>
</evidence>
<dbReference type="AlphaFoldDB" id="A0A9W4UK13"/>
<evidence type="ECO:0000313" key="3">
    <source>
        <dbReference type="Proteomes" id="UP001152607"/>
    </source>
</evidence>
<keyword evidence="3" id="KW-1185">Reference proteome</keyword>